<dbReference type="PANTHER" id="PTHR37534">
    <property type="entry name" value="TRANSCRIPTIONAL ACTIVATOR PROTEIN UGA3"/>
    <property type="match status" value="1"/>
</dbReference>
<feature type="domain" description="Zn(2)-C6 fungal-type" evidence="2">
    <location>
        <begin position="47"/>
        <end position="77"/>
    </location>
</feature>
<dbReference type="SMART" id="SM00066">
    <property type="entry name" value="GAL4"/>
    <property type="match status" value="1"/>
</dbReference>
<dbReference type="CDD" id="cd00067">
    <property type="entry name" value="GAL4"/>
    <property type="match status" value="1"/>
</dbReference>
<dbReference type="PANTHER" id="PTHR37534:SF46">
    <property type="entry name" value="ZN(II)2CYS6 TRANSCRIPTION FACTOR (EUROFUNG)"/>
    <property type="match status" value="1"/>
</dbReference>
<dbReference type="PROSITE" id="PS00463">
    <property type="entry name" value="ZN2_CY6_FUNGAL_1"/>
    <property type="match status" value="1"/>
</dbReference>
<reference evidence="3" key="1">
    <citation type="submission" date="2013-12" db="EMBL/GenBank/DDBJ databases">
        <authorList>
            <person name="Genoscope - CEA"/>
        </authorList>
    </citation>
    <scope>NUCLEOTIDE SEQUENCE</scope>
    <source>
        <strain evidence="3">CBS 1993</strain>
    </source>
</reference>
<dbReference type="Gene3D" id="4.10.240.10">
    <property type="entry name" value="Zn(2)-C6 fungal-type DNA-binding domain"/>
    <property type="match status" value="1"/>
</dbReference>
<dbReference type="RefSeq" id="XP_022459617.1">
    <property type="nucleotide sequence ID" value="XM_022602034.1"/>
</dbReference>
<keyword evidence="4" id="KW-1185">Reference proteome</keyword>
<keyword evidence="1" id="KW-0539">Nucleus</keyword>
<evidence type="ECO:0000259" key="2">
    <source>
        <dbReference type="PROSITE" id="PS50048"/>
    </source>
</evidence>
<dbReference type="Pfam" id="PF00172">
    <property type="entry name" value="Zn_clus"/>
    <property type="match status" value="1"/>
</dbReference>
<dbReference type="InterPro" id="IPR036864">
    <property type="entry name" value="Zn2-C6_fun-type_DNA-bd_sf"/>
</dbReference>
<dbReference type="OrthoDB" id="3598904at2759"/>
<evidence type="ECO:0000313" key="4">
    <source>
        <dbReference type="Proteomes" id="UP000019384"/>
    </source>
</evidence>
<dbReference type="PROSITE" id="PS50048">
    <property type="entry name" value="ZN2_CY6_FUNGAL_2"/>
    <property type="match status" value="1"/>
</dbReference>
<dbReference type="EMBL" id="HG793128">
    <property type="protein sequence ID" value="CDK27624.1"/>
    <property type="molecule type" value="Genomic_DNA"/>
</dbReference>
<dbReference type="STRING" id="1382522.W6MM52"/>
<organism evidence="3 4">
    <name type="scientific">Kuraishia capsulata CBS 1993</name>
    <dbReference type="NCBI Taxonomy" id="1382522"/>
    <lineage>
        <taxon>Eukaryota</taxon>
        <taxon>Fungi</taxon>
        <taxon>Dikarya</taxon>
        <taxon>Ascomycota</taxon>
        <taxon>Saccharomycotina</taxon>
        <taxon>Pichiomycetes</taxon>
        <taxon>Pichiales</taxon>
        <taxon>Pichiaceae</taxon>
        <taxon>Kuraishia</taxon>
    </lineage>
</organism>
<evidence type="ECO:0000313" key="3">
    <source>
        <dbReference type="EMBL" id="CDK27624.1"/>
    </source>
</evidence>
<dbReference type="AlphaFoldDB" id="W6MM52"/>
<dbReference type="InterPro" id="IPR001138">
    <property type="entry name" value="Zn2Cys6_DnaBD"/>
</dbReference>
<proteinExistence type="predicted"/>
<sequence length="165" mass="18350">MSCTYRDYQKVIRLALTSSKKPMTTSAGVSKCMDSTSKPKITRTKTGCLCCRKRKKKCDELRPKCSGCRRNYLECVYPDQPSPDYCPLTPPLSASEDEPRSPLSDNEVLTPKVMTIEADPTGLTTSQLSDFVVTSVDARAVFDSAHPTIGYQRFPKQIKISSLLN</sequence>
<dbReference type="SUPFAM" id="SSF57701">
    <property type="entry name" value="Zn2/Cys6 DNA-binding domain"/>
    <property type="match status" value="1"/>
</dbReference>
<dbReference type="GeneID" id="34521005"/>
<dbReference type="HOGENOM" id="CLU_1540633_0_0_1"/>
<dbReference type="GO" id="GO:0008270">
    <property type="term" value="F:zinc ion binding"/>
    <property type="evidence" value="ECO:0007669"/>
    <property type="project" value="InterPro"/>
</dbReference>
<dbReference type="GO" id="GO:0000981">
    <property type="term" value="F:DNA-binding transcription factor activity, RNA polymerase II-specific"/>
    <property type="evidence" value="ECO:0007669"/>
    <property type="project" value="InterPro"/>
</dbReference>
<accession>W6MM52</accession>
<reference evidence="3" key="2">
    <citation type="submission" date="2014-02" db="EMBL/GenBank/DDBJ databases">
        <title>Complete DNA sequence of /Kuraishia capsulata/ illustrates novel genomic features among budding yeasts (/Saccharomycotina/).</title>
        <authorList>
            <person name="Morales L."/>
            <person name="Noel B."/>
            <person name="Porcel B."/>
            <person name="Marcet-Houben M."/>
            <person name="Hullo M-F."/>
            <person name="Sacerdot C."/>
            <person name="Tekaia F."/>
            <person name="Leh-Louis V."/>
            <person name="Despons L."/>
            <person name="Khanna V."/>
            <person name="Aury J-M."/>
            <person name="Barbe V."/>
            <person name="Couloux A."/>
            <person name="Labadie K."/>
            <person name="Pelletier E."/>
            <person name="Souciet J-L."/>
            <person name="Boekhout T."/>
            <person name="Gabaldon T."/>
            <person name="Wincker P."/>
            <person name="Dujon B."/>
        </authorList>
    </citation>
    <scope>NUCLEOTIDE SEQUENCE</scope>
    <source>
        <strain evidence="3">CBS 1993</strain>
    </source>
</reference>
<evidence type="ECO:0000256" key="1">
    <source>
        <dbReference type="ARBA" id="ARBA00023242"/>
    </source>
</evidence>
<gene>
    <name evidence="3" type="ORF">KUCA_T00003603001</name>
</gene>
<name>W6MM52_9ASCO</name>
<protein>
    <recommendedName>
        <fullName evidence="2">Zn(2)-C6 fungal-type domain-containing protein</fullName>
    </recommendedName>
</protein>
<dbReference type="Proteomes" id="UP000019384">
    <property type="component" value="Unassembled WGS sequence"/>
</dbReference>